<evidence type="ECO:0000313" key="3">
    <source>
        <dbReference type="Proteomes" id="UP000198221"/>
    </source>
</evidence>
<organism evidence="2 3">
    <name type="scientific">Micromonospora inositola</name>
    <dbReference type="NCBI Taxonomy" id="47865"/>
    <lineage>
        <taxon>Bacteria</taxon>
        <taxon>Bacillati</taxon>
        <taxon>Actinomycetota</taxon>
        <taxon>Actinomycetes</taxon>
        <taxon>Micromonosporales</taxon>
        <taxon>Micromonosporaceae</taxon>
        <taxon>Micromonospora</taxon>
    </lineage>
</organism>
<evidence type="ECO:0000256" key="1">
    <source>
        <dbReference type="SAM" id="Phobius"/>
    </source>
</evidence>
<dbReference type="EMBL" id="LT607754">
    <property type="protein sequence ID" value="SCG74860.1"/>
    <property type="molecule type" value="Genomic_DNA"/>
</dbReference>
<dbReference type="AlphaFoldDB" id="A0A1C5JWB8"/>
<sequence length="42" mass="4292">MPAAAVAPAIYIPVSLLTAAMAVLLLARQTRPLPVMESVSSA</sequence>
<keyword evidence="1" id="KW-0812">Transmembrane</keyword>
<keyword evidence="1" id="KW-1133">Transmembrane helix</keyword>
<reference evidence="3" key="1">
    <citation type="submission" date="2016-06" db="EMBL/GenBank/DDBJ databases">
        <authorList>
            <person name="Varghese N."/>
            <person name="Submissions Spin"/>
        </authorList>
    </citation>
    <scope>NUCLEOTIDE SEQUENCE [LARGE SCALE GENOMIC DNA]</scope>
    <source>
        <strain evidence="3">DSM 43819</strain>
    </source>
</reference>
<gene>
    <name evidence="2" type="ORF">GA0070613_5633</name>
</gene>
<dbReference type="Proteomes" id="UP000198221">
    <property type="component" value="Chromosome I"/>
</dbReference>
<keyword evidence="3" id="KW-1185">Reference proteome</keyword>
<accession>A0A1C5JWB8</accession>
<keyword evidence="1" id="KW-0472">Membrane</keyword>
<feature type="transmembrane region" description="Helical" evidence="1">
    <location>
        <begin position="6"/>
        <end position="27"/>
    </location>
</feature>
<protein>
    <submittedName>
        <fullName evidence="2">Uncharacterized protein</fullName>
    </submittedName>
</protein>
<name>A0A1C5JWB8_9ACTN</name>
<evidence type="ECO:0000313" key="2">
    <source>
        <dbReference type="EMBL" id="SCG74860.1"/>
    </source>
</evidence>
<proteinExistence type="predicted"/>